<dbReference type="Proteomes" id="UP000664701">
    <property type="component" value="Chromosome"/>
</dbReference>
<accession>A0ABZ2SRC9</accession>
<name>A0ABZ2SRC9_9ENTE</name>
<evidence type="ECO:0000313" key="2">
    <source>
        <dbReference type="Proteomes" id="UP000664701"/>
    </source>
</evidence>
<sequence length="207" mass="23949">MFNFKQYLTALQQLDVNRTLLTTSRSVILLSGSSHYQHASLTIEQQQFLAYFQSFGYQIIPSNFPYNQDFDYQQTEFPSLFQASISNIHYYGHTLSNRVFHKELIRHLQPLFELDEIILVTQSSGLNMLTQVLTHMTIKPTLKIVALGPVSLQKLSLREKGWIVKGKTDYYSRFLDFNQPTNEVACGHHEYLLSPAVKEVLDDIIQN</sequence>
<protein>
    <recommendedName>
        <fullName evidence="3">Alpha/beta hydrolase</fullName>
    </recommendedName>
</protein>
<evidence type="ECO:0008006" key="3">
    <source>
        <dbReference type="Google" id="ProtNLM"/>
    </source>
</evidence>
<organism evidence="1 2">
    <name type="scientific">Candidatus Enterococcus lowellii</name>
    <dbReference type="NCBI Taxonomy" id="2230877"/>
    <lineage>
        <taxon>Bacteria</taxon>
        <taxon>Bacillati</taxon>
        <taxon>Bacillota</taxon>
        <taxon>Bacilli</taxon>
        <taxon>Lactobacillales</taxon>
        <taxon>Enterococcaceae</taxon>
        <taxon>Enterococcus</taxon>
    </lineage>
</organism>
<keyword evidence="2" id="KW-1185">Reference proteome</keyword>
<dbReference type="RefSeq" id="WP_207942105.1">
    <property type="nucleotide sequence ID" value="NZ_CP147251.1"/>
</dbReference>
<reference evidence="1 2" key="2">
    <citation type="submission" date="2024-03" db="EMBL/GenBank/DDBJ databases">
        <title>The Genome Sequence of Enterococcus sp. DIV2402.</title>
        <authorList>
            <consortium name="The Broad Institute Genomics Platform"/>
            <consortium name="The Broad Institute Microbial Omics Core"/>
            <consortium name="The Broad Institute Genomic Center for Infectious Diseases"/>
            <person name="Earl A."/>
            <person name="Manson A."/>
            <person name="Gilmore M."/>
            <person name="Schwartman J."/>
            <person name="Shea T."/>
            <person name="Abouelleil A."/>
            <person name="Cao P."/>
            <person name="Chapman S."/>
            <person name="Cusick C."/>
            <person name="Young S."/>
            <person name="Neafsey D."/>
            <person name="Nusbaum C."/>
            <person name="Birren B."/>
        </authorList>
    </citation>
    <scope>NUCLEOTIDE SEQUENCE [LARGE SCALE GENOMIC DNA]</scope>
    <source>
        <strain evidence="1 2">DIV2402</strain>
    </source>
</reference>
<proteinExistence type="predicted"/>
<evidence type="ECO:0000313" key="1">
    <source>
        <dbReference type="EMBL" id="WYJ78308.1"/>
    </source>
</evidence>
<gene>
    <name evidence="1" type="ORF">DOK78_002965</name>
</gene>
<reference evidence="1 2" key="1">
    <citation type="submission" date="2021-03" db="EMBL/GenBank/DDBJ databases">
        <authorList>
            <person name="Gilmore M.S."/>
            <person name="Schwartzman J."/>
            <person name="Van Tyne D."/>
            <person name="Martin M."/>
            <person name="Earl A.M."/>
            <person name="Manson A.L."/>
            <person name="Straub T."/>
            <person name="Salamzade R."/>
            <person name="Saavedra J."/>
            <person name="Lebreton F."/>
            <person name="Prichula J."/>
            <person name="Schaufler K."/>
            <person name="Gaca A."/>
            <person name="Sgardioli B."/>
            <person name="Wagenaar J."/>
            <person name="Strong T."/>
        </authorList>
    </citation>
    <scope>NUCLEOTIDE SEQUENCE [LARGE SCALE GENOMIC DNA]</scope>
    <source>
        <strain evidence="1 2">DIV2402</strain>
    </source>
</reference>
<dbReference type="EMBL" id="CP147251">
    <property type="protein sequence ID" value="WYJ78308.1"/>
    <property type="molecule type" value="Genomic_DNA"/>
</dbReference>